<dbReference type="OrthoDB" id="5566985at2"/>
<accession>A0A4Q5LRJ3</accession>
<dbReference type="InterPro" id="IPR035163">
    <property type="entry name" value="Pom"/>
</dbReference>
<protein>
    <recommendedName>
        <fullName evidence="1">Protochlamydia outer membrane protein domain-containing protein</fullName>
    </recommendedName>
</protein>
<dbReference type="InterPro" id="IPR053724">
    <property type="entry name" value="OMP_A26_sf"/>
</dbReference>
<dbReference type="EMBL" id="SEWG01000001">
    <property type="protein sequence ID" value="RYU91993.1"/>
    <property type="molecule type" value="Genomic_DNA"/>
</dbReference>
<gene>
    <name evidence="2" type="ORF">EWM62_00705</name>
</gene>
<comment type="caution">
    <text evidence="2">The sequence shown here is derived from an EMBL/GenBank/DDBJ whole genome shotgun (WGS) entry which is preliminary data.</text>
</comment>
<keyword evidence="3" id="KW-1185">Reference proteome</keyword>
<proteinExistence type="predicted"/>
<dbReference type="AlphaFoldDB" id="A0A4Q5LRJ3"/>
<organism evidence="2 3">
    <name type="scientific">Mucilaginibacter terrigena</name>
    <dbReference type="NCBI Taxonomy" id="2492395"/>
    <lineage>
        <taxon>Bacteria</taxon>
        <taxon>Pseudomonadati</taxon>
        <taxon>Bacteroidota</taxon>
        <taxon>Sphingobacteriia</taxon>
        <taxon>Sphingobacteriales</taxon>
        <taxon>Sphingobacteriaceae</taxon>
        <taxon>Mucilaginibacter</taxon>
    </lineage>
</organism>
<evidence type="ECO:0000259" key="1">
    <source>
        <dbReference type="Pfam" id="PF17251"/>
    </source>
</evidence>
<dbReference type="Proteomes" id="UP000293331">
    <property type="component" value="Unassembled WGS sequence"/>
</dbReference>
<evidence type="ECO:0000313" key="3">
    <source>
        <dbReference type="Proteomes" id="UP000293331"/>
    </source>
</evidence>
<reference evidence="2 3" key="1">
    <citation type="submission" date="2019-02" db="EMBL/GenBank/DDBJ databases">
        <title>Bacterial novel species Mucilaginibacter sp. 17JY9-4 isolated from soil.</title>
        <authorList>
            <person name="Jung H.-Y."/>
        </authorList>
    </citation>
    <scope>NUCLEOTIDE SEQUENCE [LARGE SCALE GENOMIC DNA]</scope>
    <source>
        <strain evidence="2 3">17JY9-4</strain>
    </source>
</reference>
<dbReference type="Pfam" id="PF17251">
    <property type="entry name" value="Pom"/>
    <property type="match status" value="1"/>
</dbReference>
<sequence length="140" mass="15406">MDRTGNFPDLNSTYKATWKGPFVKASVGLGVTDRLKITGNLKYNQANYSSIADWNLIQTFQHPVSYRHTAKGFGIDGDLKLVYAICKNIAIQAGGGYYSWQTGNGIDELYLSAGGSDKTQLNKVERNGYRISAGVVLYVK</sequence>
<dbReference type="RefSeq" id="WP_129874723.1">
    <property type="nucleotide sequence ID" value="NZ_SEWG01000001.1"/>
</dbReference>
<feature type="domain" description="Protochlamydia outer membrane protein" evidence="1">
    <location>
        <begin position="5"/>
        <end position="131"/>
    </location>
</feature>
<evidence type="ECO:0000313" key="2">
    <source>
        <dbReference type="EMBL" id="RYU91993.1"/>
    </source>
</evidence>
<dbReference type="Gene3D" id="2.40.128.90">
    <property type="entry name" value="OMPT-like"/>
    <property type="match status" value="1"/>
</dbReference>
<name>A0A4Q5LRJ3_9SPHI</name>